<feature type="domain" description="SURP motif" evidence="8">
    <location>
        <begin position="186"/>
        <end position="228"/>
    </location>
</feature>
<dbReference type="InterPro" id="IPR019147">
    <property type="entry name" value="SWAP_N_domain"/>
</dbReference>
<dbReference type="InterPro" id="IPR035967">
    <property type="entry name" value="SWAP/Surp_sf"/>
</dbReference>
<keyword evidence="5" id="KW-0804">Transcription</keyword>
<dbReference type="VEuPathDB" id="VectorBase:CSON001017"/>
<dbReference type="Pfam" id="PF01805">
    <property type="entry name" value="Surp"/>
    <property type="match status" value="2"/>
</dbReference>
<feature type="region of interest" description="Disordered" evidence="7">
    <location>
        <begin position="569"/>
        <end position="699"/>
    </location>
</feature>
<evidence type="ECO:0000259" key="8">
    <source>
        <dbReference type="PROSITE" id="PS50128"/>
    </source>
</evidence>
<evidence type="ECO:0000256" key="2">
    <source>
        <dbReference type="ARBA" id="ARBA00022737"/>
    </source>
</evidence>
<reference evidence="9" key="1">
    <citation type="submission" date="2018-04" db="EMBL/GenBank/DDBJ databases">
        <authorList>
            <person name="Go L.Y."/>
            <person name="Mitchell J.A."/>
        </authorList>
    </citation>
    <scope>NUCLEOTIDE SEQUENCE</scope>
    <source>
        <tissue evidence="9">Whole organism</tissue>
    </source>
</reference>
<evidence type="ECO:0000313" key="9">
    <source>
        <dbReference type="EMBL" id="SSX09315.1"/>
    </source>
</evidence>
<proteinExistence type="predicted"/>
<feature type="domain" description="SURP motif" evidence="8">
    <location>
        <begin position="384"/>
        <end position="426"/>
    </location>
</feature>
<sequence length="699" mass="79105">MSERRPGGILRRDPLPYQYRETPDNELLVFGYQCKLYRDDAKALFIDQGRHLIPCPSNTTLKVDRFDVRGALSDPAKFEPPPGGYNDRLEGLTPAERKAEELCEEERYYDLFHNDVNEELYQDQDSNSESNGAKIAFNYDGDTQTGPKPDDDDTQDGLESEPFVAPEGFYIPPKMDVPDNMKQHAVIEKTAKFIASQGIQMEILLKAKQSNNPQFGFLIHDDRLWPYYKHVLEAIKTNVYPIIKKQEEEQPKEEEENAMSPLVVAGPIVNMEQITSFENTVPFPNYTPSQDCVYFKLMNNIGKVSGINIQPKIAQESKPETLNGNNSTTTTTVITSGLQGLVAYASGTETESEEENEEQAVKPQDKKPTKPYEGTLPPSEILNIIDKTASYVAKNGDEFEAITANRTKDDPRFSFLTKDNEFHGYYLYKLEALAPHIVKARQIKAKLASRQNSNSTVNNPPAPVSFSIKHKEDPSPTVINSKPAILQENSDENTSDPEAESSKEKNASSQKSQSATSDLEDKMREARRAEEQIRNKLALAARERLGYLSKEEQLRQERKMKAKAFLTKIQGPTTSNDAPQPPIIGPQFVPTAPSIGSIKTCESDEESIHSLPDSVSNAIEIHSSGSEEPEVSSSRREKSKKRRKKEKKEKKSKKSKRKRYSRSPSTDSSDSRERRSKSKKYKRDRSRSRSSDRRYRRRS</sequence>
<feature type="compositionally biased region" description="Low complexity" evidence="7">
    <location>
        <begin position="507"/>
        <end position="517"/>
    </location>
</feature>
<dbReference type="OMA" id="IAFNYDE"/>
<protein>
    <submittedName>
        <fullName evidence="9">CSON001017 protein</fullName>
    </submittedName>
</protein>
<keyword evidence="1" id="KW-0507">mRNA processing</keyword>
<name>A0A336KXG7_CULSO</name>
<evidence type="ECO:0000256" key="1">
    <source>
        <dbReference type="ARBA" id="ARBA00022664"/>
    </source>
</evidence>
<evidence type="ECO:0000256" key="3">
    <source>
        <dbReference type="ARBA" id="ARBA00022884"/>
    </source>
</evidence>
<organism evidence="9">
    <name type="scientific">Culicoides sonorensis</name>
    <name type="common">Biting midge</name>
    <dbReference type="NCBI Taxonomy" id="179676"/>
    <lineage>
        <taxon>Eukaryota</taxon>
        <taxon>Metazoa</taxon>
        <taxon>Ecdysozoa</taxon>
        <taxon>Arthropoda</taxon>
        <taxon>Hexapoda</taxon>
        <taxon>Insecta</taxon>
        <taxon>Pterygota</taxon>
        <taxon>Neoptera</taxon>
        <taxon>Endopterygota</taxon>
        <taxon>Diptera</taxon>
        <taxon>Nematocera</taxon>
        <taxon>Chironomoidea</taxon>
        <taxon>Ceratopogonidae</taxon>
        <taxon>Ceratopogoninae</taxon>
        <taxon>Culicoides</taxon>
        <taxon>Monoculicoides</taxon>
    </lineage>
</organism>
<feature type="compositionally biased region" description="Basic and acidic residues" evidence="7">
    <location>
        <begin position="519"/>
        <end position="530"/>
    </location>
</feature>
<gene>
    <name evidence="9" type="primary">CSON001017</name>
</gene>
<evidence type="ECO:0000313" key="10">
    <source>
        <dbReference type="EMBL" id="SSX29217.1"/>
    </source>
</evidence>
<evidence type="ECO:0000256" key="4">
    <source>
        <dbReference type="ARBA" id="ARBA00023015"/>
    </source>
</evidence>
<feature type="region of interest" description="Disordered" evidence="7">
    <location>
        <begin position="346"/>
        <end position="378"/>
    </location>
</feature>
<feature type="compositionally biased region" description="Basic residues" evidence="7">
    <location>
        <begin position="637"/>
        <end position="661"/>
    </location>
</feature>
<dbReference type="Gene3D" id="1.10.10.790">
    <property type="entry name" value="Surp module"/>
    <property type="match status" value="2"/>
</dbReference>
<keyword evidence="3" id="KW-0694">RNA-binding</keyword>
<evidence type="ECO:0000256" key="7">
    <source>
        <dbReference type="SAM" id="MobiDB-lite"/>
    </source>
</evidence>
<feature type="region of interest" description="Disordered" evidence="7">
    <location>
        <begin position="448"/>
        <end position="530"/>
    </location>
</feature>
<keyword evidence="4" id="KW-0805">Transcription regulation</keyword>
<dbReference type="Pfam" id="PF09750">
    <property type="entry name" value="DRY_EERY"/>
    <property type="match status" value="1"/>
</dbReference>
<dbReference type="AlphaFoldDB" id="A0A336KXG7"/>
<dbReference type="SUPFAM" id="SSF109905">
    <property type="entry name" value="Surp module (SWAP domain)"/>
    <property type="match status" value="2"/>
</dbReference>
<dbReference type="PANTHER" id="PTHR13161">
    <property type="entry name" value="SPLICING FACTOR SUPPRESSOR OF WHITE APRICOT"/>
    <property type="match status" value="1"/>
</dbReference>
<dbReference type="GO" id="GO:0000395">
    <property type="term" value="P:mRNA 5'-splice site recognition"/>
    <property type="evidence" value="ECO:0007669"/>
    <property type="project" value="TreeGrafter"/>
</dbReference>
<dbReference type="PANTHER" id="PTHR13161:SF15">
    <property type="entry name" value="SPLICING FACTOR, SUPPRESSOR OF WHITE-APRICOT HOMOLOG"/>
    <property type="match status" value="1"/>
</dbReference>
<keyword evidence="2" id="KW-0677">Repeat</keyword>
<dbReference type="InterPro" id="IPR000061">
    <property type="entry name" value="Surp"/>
</dbReference>
<keyword evidence="6" id="KW-0508">mRNA splicing</keyword>
<feature type="compositionally biased region" description="Polar residues" evidence="7">
    <location>
        <begin position="449"/>
        <end position="459"/>
    </location>
</feature>
<dbReference type="SMART" id="SM01141">
    <property type="entry name" value="DRY_EERY"/>
    <property type="match status" value="1"/>
</dbReference>
<evidence type="ECO:0000256" key="5">
    <source>
        <dbReference type="ARBA" id="ARBA00023163"/>
    </source>
</evidence>
<dbReference type="EMBL" id="UFQS01001166">
    <property type="protein sequence ID" value="SSX09315.1"/>
    <property type="molecule type" value="Genomic_DNA"/>
</dbReference>
<dbReference type="EMBL" id="UFQT01001166">
    <property type="protein sequence ID" value="SSX29217.1"/>
    <property type="molecule type" value="Genomic_DNA"/>
</dbReference>
<reference evidence="10" key="2">
    <citation type="submission" date="2018-07" db="EMBL/GenBank/DDBJ databases">
        <authorList>
            <person name="Quirk P.G."/>
            <person name="Krulwich T.A."/>
        </authorList>
    </citation>
    <scope>NUCLEOTIDE SEQUENCE</scope>
</reference>
<accession>A0A336KXG7</accession>
<feature type="compositionally biased region" description="Basic and acidic residues" evidence="7">
    <location>
        <begin position="359"/>
        <end position="370"/>
    </location>
</feature>
<feature type="compositionally biased region" description="Basic residues" evidence="7">
    <location>
        <begin position="674"/>
        <end position="686"/>
    </location>
</feature>
<evidence type="ECO:0000256" key="6">
    <source>
        <dbReference type="ARBA" id="ARBA00023187"/>
    </source>
</evidence>
<dbReference type="SMART" id="SM00648">
    <property type="entry name" value="SWAP"/>
    <property type="match status" value="2"/>
</dbReference>
<dbReference type="PROSITE" id="PS50128">
    <property type="entry name" value="SURP"/>
    <property type="match status" value="2"/>
</dbReference>
<feature type="region of interest" description="Disordered" evidence="7">
    <location>
        <begin position="122"/>
        <end position="165"/>
    </location>
</feature>
<feature type="compositionally biased region" description="Acidic residues" evidence="7">
    <location>
        <begin position="150"/>
        <end position="159"/>
    </location>
</feature>
<feature type="compositionally biased region" description="Acidic residues" evidence="7">
    <location>
        <begin position="489"/>
        <end position="499"/>
    </location>
</feature>
<dbReference type="GO" id="GO:0003723">
    <property type="term" value="F:RNA binding"/>
    <property type="evidence" value="ECO:0007669"/>
    <property type="project" value="UniProtKB-KW"/>
</dbReference>
<dbReference type="InterPro" id="IPR040397">
    <property type="entry name" value="SWAP"/>
</dbReference>